<feature type="compositionally biased region" description="Basic and acidic residues" evidence="3">
    <location>
        <begin position="1"/>
        <end position="20"/>
    </location>
</feature>
<dbReference type="InterPro" id="IPR002347">
    <property type="entry name" value="SDR_fam"/>
</dbReference>
<sequence>MKQELKDHDMPRDEEIKDQNTDSIDESEMDPEPIYDNPTHKGYGRLKDKVAIVTGGDSGIGRAISVAFAKEGSHVVIIYYDSNEDADKTKKIIEDYGSRCLLMKGDLGKSDFSRKIIERTLEEFNRIDIIVNSAAEQHPKDSLEEISDEQLERIFRTNIFAMFYLIREALPHLKEGASIINTNSNTSFVGNPRLIDYSATKGAISSFTRSLSLNLASRRIRVNQVAPGPIWTPLIPSTFSGDDVKNFGKNVPLARPGQPVELAEAYVFLASDGSTYMTGQTLHINGGEIVNG</sequence>
<proteinExistence type="inferred from homology"/>
<dbReference type="GO" id="GO:0008206">
    <property type="term" value="P:bile acid metabolic process"/>
    <property type="evidence" value="ECO:0007669"/>
    <property type="project" value="UniProtKB-ARBA"/>
</dbReference>
<keyword evidence="5" id="KW-1185">Reference proteome</keyword>
<dbReference type="FunFam" id="3.40.50.720:FF:000084">
    <property type="entry name" value="Short-chain dehydrogenase reductase"/>
    <property type="match status" value="1"/>
</dbReference>
<dbReference type="InterPro" id="IPR036291">
    <property type="entry name" value="NAD(P)-bd_dom_sf"/>
</dbReference>
<evidence type="ECO:0000256" key="3">
    <source>
        <dbReference type="SAM" id="MobiDB-lite"/>
    </source>
</evidence>
<dbReference type="RefSeq" id="WP_207598219.1">
    <property type="nucleotide sequence ID" value="NZ_JAFNJU010000001.1"/>
</dbReference>
<reference evidence="4" key="1">
    <citation type="submission" date="2021-03" db="EMBL/GenBank/DDBJ databases">
        <title>Proteiniclasticum marinus sp. nov., isolated from tidal flat sediment.</title>
        <authorList>
            <person name="Namirimu T."/>
            <person name="Yang J.-A."/>
            <person name="Yang S.-H."/>
            <person name="Kim Y.-J."/>
            <person name="Kwon K.K."/>
        </authorList>
    </citation>
    <scope>NUCLEOTIDE SEQUENCE</scope>
    <source>
        <strain evidence="4">SCR006</strain>
    </source>
</reference>
<dbReference type="CDD" id="cd05355">
    <property type="entry name" value="SDR_c1"/>
    <property type="match status" value="1"/>
</dbReference>
<dbReference type="Pfam" id="PF13561">
    <property type="entry name" value="adh_short_C2"/>
    <property type="match status" value="1"/>
</dbReference>
<dbReference type="PRINTS" id="PR00080">
    <property type="entry name" value="SDRFAMILY"/>
</dbReference>
<dbReference type="InterPro" id="IPR020904">
    <property type="entry name" value="Sc_DH/Rdtase_CS"/>
</dbReference>
<evidence type="ECO:0000313" key="4">
    <source>
        <dbReference type="EMBL" id="MBO1263711.1"/>
    </source>
</evidence>
<dbReference type="PROSITE" id="PS00061">
    <property type="entry name" value="ADH_SHORT"/>
    <property type="match status" value="1"/>
</dbReference>
<evidence type="ECO:0000256" key="2">
    <source>
        <dbReference type="ARBA" id="ARBA00023002"/>
    </source>
</evidence>
<dbReference type="PRINTS" id="PR00081">
    <property type="entry name" value="GDHRDH"/>
</dbReference>
<dbReference type="PANTHER" id="PTHR48107:SF16">
    <property type="entry name" value="NADPH-DEPENDENT ALDEHYDE REDUCTASE 1, CHLOROPLASTIC"/>
    <property type="match status" value="1"/>
</dbReference>
<dbReference type="Gene3D" id="3.40.50.720">
    <property type="entry name" value="NAD(P)-binding Rossmann-like Domain"/>
    <property type="match status" value="1"/>
</dbReference>
<keyword evidence="2" id="KW-0560">Oxidoreductase</keyword>
<evidence type="ECO:0000313" key="5">
    <source>
        <dbReference type="Proteomes" id="UP000664218"/>
    </source>
</evidence>
<dbReference type="AlphaFoldDB" id="A0A939H918"/>
<accession>A0A939H918</accession>
<gene>
    <name evidence="4" type="ORF">J3A84_01470</name>
</gene>
<dbReference type="PANTHER" id="PTHR48107">
    <property type="entry name" value="NADPH-DEPENDENT ALDEHYDE REDUCTASE-LIKE PROTEIN, CHLOROPLASTIC-RELATED"/>
    <property type="match status" value="1"/>
</dbReference>
<evidence type="ECO:0000256" key="1">
    <source>
        <dbReference type="ARBA" id="ARBA00006484"/>
    </source>
</evidence>
<dbReference type="Proteomes" id="UP000664218">
    <property type="component" value="Unassembled WGS sequence"/>
</dbReference>
<dbReference type="EMBL" id="JAFNJU010000001">
    <property type="protein sequence ID" value="MBO1263711.1"/>
    <property type="molecule type" value="Genomic_DNA"/>
</dbReference>
<comment type="similarity">
    <text evidence="1">Belongs to the short-chain dehydrogenases/reductases (SDR) family.</text>
</comment>
<name>A0A939H918_9CLOT</name>
<dbReference type="SUPFAM" id="SSF51735">
    <property type="entry name" value="NAD(P)-binding Rossmann-fold domains"/>
    <property type="match status" value="1"/>
</dbReference>
<organism evidence="4 5">
    <name type="scientific">Proteiniclasticum aestuarii</name>
    <dbReference type="NCBI Taxonomy" id="2817862"/>
    <lineage>
        <taxon>Bacteria</taxon>
        <taxon>Bacillati</taxon>
        <taxon>Bacillota</taxon>
        <taxon>Clostridia</taxon>
        <taxon>Eubacteriales</taxon>
        <taxon>Clostridiaceae</taxon>
        <taxon>Proteiniclasticum</taxon>
    </lineage>
</organism>
<protein>
    <submittedName>
        <fullName evidence="4">SDR family oxidoreductase</fullName>
    </submittedName>
</protein>
<feature type="region of interest" description="Disordered" evidence="3">
    <location>
        <begin position="1"/>
        <end position="42"/>
    </location>
</feature>
<feature type="compositionally biased region" description="Acidic residues" evidence="3">
    <location>
        <begin position="23"/>
        <end position="33"/>
    </location>
</feature>
<dbReference type="GO" id="GO:0016614">
    <property type="term" value="F:oxidoreductase activity, acting on CH-OH group of donors"/>
    <property type="evidence" value="ECO:0007669"/>
    <property type="project" value="UniProtKB-ARBA"/>
</dbReference>
<comment type="caution">
    <text evidence="4">The sequence shown here is derived from an EMBL/GenBank/DDBJ whole genome shotgun (WGS) entry which is preliminary data.</text>
</comment>